<gene>
    <name evidence="3" type="ORF">TWF694_011638</name>
</gene>
<evidence type="ECO:0008006" key="5">
    <source>
        <dbReference type="Google" id="ProtNLM"/>
    </source>
</evidence>
<dbReference type="PRINTS" id="PR00463">
    <property type="entry name" value="EP450I"/>
</dbReference>
<proteinExistence type="inferred from homology"/>
<dbReference type="GO" id="GO:0005506">
    <property type="term" value="F:iron ion binding"/>
    <property type="evidence" value="ECO:0007669"/>
    <property type="project" value="InterPro"/>
</dbReference>
<dbReference type="PANTHER" id="PTHR24305">
    <property type="entry name" value="CYTOCHROME P450"/>
    <property type="match status" value="1"/>
</dbReference>
<keyword evidence="2" id="KW-0408">Iron</keyword>
<evidence type="ECO:0000256" key="1">
    <source>
        <dbReference type="ARBA" id="ARBA00010617"/>
    </source>
</evidence>
<dbReference type="InterPro" id="IPR002401">
    <property type="entry name" value="Cyt_P450_E_grp-I"/>
</dbReference>
<comment type="caution">
    <text evidence="3">The sequence shown here is derived from an EMBL/GenBank/DDBJ whole genome shotgun (WGS) entry which is preliminary data.</text>
</comment>
<dbReference type="Proteomes" id="UP001365542">
    <property type="component" value="Unassembled WGS sequence"/>
</dbReference>
<evidence type="ECO:0000313" key="3">
    <source>
        <dbReference type="EMBL" id="KAK6537452.1"/>
    </source>
</evidence>
<dbReference type="AlphaFoldDB" id="A0AAV9X5S8"/>
<dbReference type="InterPro" id="IPR036396">
    <property type="entry name" value="Cyt_P450_sf"/>
</dbReference>
<sequence length="505" mass="57732">MLNNIADVSFYGGVGFGCFWVLRALYRLSPFHPLAKIPGPRLAAMTTWYEFYFSVIQDGQFIFKTIEWHEKYGPVVRIGPNEVHISDPTFYNTLYSKDYRFTKAKDHYRFAQQKEGGLGNTNNRTHKARRNVLDPLFSTQSVFKLEPRIRKYVDMAMARISRSVEKSEKEGFEINMVFRCLTVDVISEYAYSEAIGMLENERLNDPFFVAMDNLIGLTWVYNWTWVMQDVLMALPFGVVRRILPPDVLAVVDFQKQAEARVISFLADPEKAKAKSTHTTVFEVLLTGNEEKGYEVPSLRALKEEAWGFLAAGSETTAAALSNGIYEACKVPKIQDKLYGELLAEFPDPDATPITYKRALQLPYLSAFIKETLRLPPGVPGRLPRVVPQGGITVCGQFVPADTTIGMSSILQHNDPNIFKEPSKFDPDRWIRDKIPEQYFVPFGKGSRGCQGMNLAWAELYLMYANLLRRYRFEFHKSSTLVDGWTDQFIPKREGKLRVVVVPREK</sequence>
<dbReference type="Gene3D" id="1.10.630.10">
    <property type="entry name" value="Cytochrome P450"/>
    <property type="match status" value="1"/>
</dbReference>
<evidence type="ECO:0000313" key="4">
    <source>
        <dbReference type="Proteomes" id="UP001365542"/>
    </source>
</evidence>
<name>A0AAV9X5S8_9PEZI</name>
<organism evidence="3 4">
    <name type="scientific">Orbilia ellipsospora</name>
    <dbReference type="NCBI Taxonomy" id="2528407"/>
    <lineage>
        <taxon>Eukaryota</taxon>
        <taxon>Fungi</taxon>
        <taxon>Dikarya</taxon>
        <taxon>Ascomycota</taxon>
        <taxon>Pezizomycotina</taxon>
        <taxon>Orbiliomycetes</taxon>
        <taxon>Orbiliales</taxon>
        <taxon>Orbiliaceae</taxon>
        <taxon>Orbilia</taxon>
    </lineage>
</organism>
<dbReference type="GO" id="GO:0004497">
    <property type="term" value="F:monooxygenase activity"/>
    <property type="evidence" value="ECO:0007669"/>
    <property type="project" value="InterPro"/>
</dbReference>
<dbReference type="CDD" id="cd11062">
    <property type="entry name" value="CYP58-like"/>
    <property type="match status" value="1"/>
</dbReference>
<comment type="cofactor">
    <cofactor evidence="2">
        <name>heme</name>
        <dbReference type="ChEBI" id="CHEBI:30413"/>
    </cofactor>
</comment>
<dbReference type="EMBL" id="JAVHJO010000009">
    <property type="protein sequence ID" value="KAK6537452.1"/>
    <property type="molecule type" value="Genomic_DNA"/>
</dbReference>
<dbReference type="InterPro" id="IPR001128">
    <property type="entry name" value="Cyt_P450"/>
</dbReference>
<dbReference type="GO" id="GO:0020037">
    <property type="term" value="F:heme binding"/>
    <property type="evidence" value="ECO:0007669"/>
    <property type="project" value="InterPro"/>
</dbReference>
<accession>A0AAV9X5S8</accession>
<reference evidence="3 4" key="1">
    <citation type="submission" date="2019-10" db="EMBL/GenBank/DDBJ databases">
        <authorList>
            <person name="Palmer J.M."/>
        </authorList>
    </citation>
    <scope>NUCLEOTIDE SEQUENCE [LARGE SCALE GENOMIC DNA]</scope>
    <source>
        <strain evidence="3 4">TWF694</strain>
    </source>
</reference>
<comment type="similarity">
    <text evidence="1">Belongs to the cytochrome P450 family.</text>
</comment>
<keyword evidence="2" id="KW-0349">Heme</keyword>
<feature type="binding site" description="axial binding residue" evidence="2">
    <location>
        <position position="449"/>
    </location>
    <ligand>
        <name>heme</name>
        <dbReference type="ChEBI" id="CHEBI:30413"/>
    </ligand>
    <ligandPart>
        <name>Fe</name>
        <dbReference type="ChEBI" id="CHEBI:18248"/>
    </ligandPart>
</feature>
<protein>
    <recommendedName>
        <fullName evidence="5">Cytochrome P450</fullName>
    </recommendedName>
</protein>
<dbReference type="InterPro" id="IPR050121">
    <property type="entry name" value="Cytochrome_P450_monoxygenase"/>
</dbReference>
<dbReference type="GO" id="GO:0016705">
    <property type="term" value="F:oxidoreductase activity, acting on paired donors, with incorporation or reduction of molecular oxygen"/>
    <property type="evidence" value="ECO:0007669"/>
    <property type="project" value="InterPro"/>
</dbReference>
<dbReference type="PRINTS" id="PR00385">
    <property type="entry name" value="P450"/>
</dbReference>
<dbReference type="Pfam" id="PF00067">
    <property type="entry name" value="p450"/>
    <property type="match status" value="1"/>
</dbReference>
<dbReference type="SUPFAM" id="SSF48264">
    <property type="entry name" value="Cytochrome P450"/>
    <property type="match status" value="1"/>
</dbReference>
<keyword evidence="2" id="KW-0479">Metal-binding</keyword>
<dbReference type="PANTHER" id="PTHR24305:SF166">
    <property type="entry name" value="CYTOCHROME P450 12A4, MITOCHONDRIAL-RELATED"/>
    <property type="match status" value="1"/>
</dbReference>
<keyword evidence="4" id="KW-1185">Reference proteome</keyword>
<evidence type="ECO:0000256" key="2">
    <source>
        <dbReference type="PIRSR" id="PIRSR602401-1"/>
    </source>
</evidence>